<evidence type="ECO:0000256" key="9">
    <source>
        <dbReference type="ARBA" id="ARBA00033194"/>
    </source>
</evidence>
<evidence type="ECO:0000256" key="1">
    <source>
        <dbReference type="ARBA" id="ARBA00003747"/>
    </source>
</evidence>
<dbReference type="GO" id="GO:0004674">
    <property type="term" value="F:protein serine/threonine kinase activity"/>
    <property type="evidence" value="ECO:0007669"/>
    <property type="project" value="UniProtKB-EC"/>
</dbReference>
<comment type="function">
    <text evidence="1">Component of the EKC/KEOPS complex that is required for the formation of a threonylcarbamoyl group on adenosine at position 37 (t(6)A37) in tRNAs that read codons beginning with adenine. The complex is probably involved in the transfer of the threonylcarbamoyl moiety of threonylcarbamoyl-AMP (TC-AMP) to the N6 group of A37. BUD32 has ATPase activity in the context of the EKC/KEOPS complex and likely plays a supporting role to the catalytic subunit KAE1. The EKC/KEOPS complex also promotes both telomere uncapping and telomere elongation. The complex is required for efficient recruitment of transcriptional coactivators.</text>
</comment>
<evidence type="ECO:0000313" key="14">
    <source>
        <dbReference type="Proteomes" id="UP000237481"/>
    </source>
</evidence>
<dbReference type="PROSITE" id="PS50011">
    <property type="entry name" value="PROTEIN_KINASE_DOM"/>
    <property type="match status" value="1"/>
</dbReference>
<comment type="catalytic activity">
    <reaction evidence="10">
        <text>L-threonyl-[protein] + ATP = O-phospho-L-threonyl-[protein] + ADP + H(+)</text>
        <dbReference type="Rhea" id="RHEA:46608"/>
        <dbReference type="Rhea" id="RHEA-COMP:11060"/>
        <dbReference type="Rhea" id="RHEA-COMP:11605"/>
        <dbReference type="ChEBI" id="CHEBI:15378"/>
        <dbReference type="ChEBI" id="CHEBI:30013"/>
        <dbReference type="ChEBI" id="CHEBI:30616"/>
        <dbReference type="ChEBI" id="CHEBI:61977"/>
        <dbReference type="ChEBI" id="CHEBI:456216"/>
        <dbReference type="EC" id="2.7.11.1"/>
    </reaction>
</comment>
<evidence type="ECO:0000256" key="2">
    <source>
        <dbReference type="ARBA" id="ARBA00011534"/>
    </source>
</evidence>
<dbReference type="AlphaFoldDB" id="A0A2S4KWH0"/>
<gene>
    <name evidence="13" type="ORF">TPAR_05313</name>
</gene>
<dbReference type="STRING" id="94208.A0A2S4KWH0"/>
<evidence type="ECO:0000256" key="5">
    <source>
        <dbReference type="ARBA" id="ARBA00019973"/>
    </source>
</evidence>
<evidence type="ECO:0000256" key="10">
    <source>
        <dbReference type="ARBA" id="ARBA00047899"/>
    </source>
</evidence>
<name>A0A2S4KWH0_9HYPO</name>
<evidence type="ECO:0000256" key="4">
    <source>
        <dbReference type="ARBA" id="ARBA00013948"/>
    </source>
</evidence>
<dbReference type="PROSITE" id="PS00109">
    <property type="entry name" value="PROTEIN_KINASE_TYR"/>
    <property type="match status" value="1"/>
</dbReference>
<organism evidence="13 14">
    <name type="scientific">Tolypocladium paradoxum</name>
    <dbReference type="NCBI Taxonomy" id="94208"/>
    <lineage>
        <taxon>Eukaryota</taxon>
        <taxon>Fungi</taxon>
        <taxon>Dikarya</taxon>
        <taxon>Ascomycota</taxon>
        <taxon>Pezizomycotina</taxon>
        <taxon>Sordariomycetes</taxon>
        <taxon>Hypocreomycetidae</taxon>
        <taxon>Hypocreales</taxon>
        <taxon>Ophiocordycipitaceae</taxon>
        <taxon>Tolypocladium</taxon>
    </lineage>
</organism>
<feature type="domain" description="Protein kinase" evidence="12">
    <location>
        <begin position="1"/>
        <end position="186"/>
    </location>
</feature>
<comment type="caution">
    <text evidence="13">The sequence shown here is derived from an EMBL/GenBank/DDBJ whole genome shotgun (WGS) entry which is preliminary data.</text>
</comment>
<evidence type="ECO:0000256" key="3">
    <source>
        <dbReference type="ARBA" id="ARBA00012513"/>
    </source>
</evidence>
<comment type="subunit">
    <text evidence="2">Component of the EKC/KEOPS complex composed of at least BUD32, CGI121, GON7, KAE1 and PCC1; the whole complex dimerizes.</text>
</comment>
<dbReference type="GO" id="GO:0005886">
    <property type="term" value="C:plasma membrane"/>
    <property type="evidence" value="ECO:0007669"/>
    <property type="project" value="TreeGrafter"/>
</dbReference>
<evidence type="ECO:0000256" key="6">
    <source>
        <dbReference type="ARBA" id="ARBA00022741"/>
    </source>
</evidence>
<reference evidence="13 14" key="1">
    <citation type="submission" date="2018-01" db="EMBL/GenBank/DDBJ databases">
        <title>Harnessing the power of phylogenomics to disentangle the directionality and signatures of interkingdom host jumping in the parasitic fungal genus Tolypocladium.</title>
        <authorList>
            <person name="Quandt C.A."/>
            <person name="Patterson W."/>
            <person name="Spatafora J.W."/>
        </authorList>
    </citation>
    <scope>NUCLEOTIDE SEQUENCE [LARGE SCALE GENOMIC DNA]</scope>
    <source>
        <strain evidence="13 14">NRBC 100945</strain>
    </source>
</reference>
<proteinExistence type="predicted"/>
<evidence type="ECO:0000256" key="11">
    <source>
        <dbReference type="ARBA" id="ARBA00048679"/>
    </source>
</evidence>
<protein>
    <recommendedName>
        <fullName evidence="5">EKC/KEOPS complex subunit BUD32</fullName>
        <ecNumber evidence="3">2.7.11.1</ecNumber>
    </recommendedName>
    <alternativeName>
        <fullName evidence="8 9">Atypical Serine/threonine protein kinase BUD32</fullName>
    </alternativeName>
    <alternativeName>
        <fullName evidence="4">EKC/KEOPS complex subunit bud32</fullName>
    </alternativeName>
</protein>
<keyword evidence="14" id="KW-1185">Reference proteome</keyword>
<dbReference type="OrthoDB" id="1668230at2759"/>
<dbReference type="PANTHER" id="PTHR27001:SF118">
    <property type="entry name" value="OS01G0253100 PROTEIN"/>
    <property type="match status" value="1"/>
</dbReference>
<dbReference type="EMBL" id="PKSG01000515">
    <property type="protein sequence ID" value="POR34532.1"/>
    <property type="molecule type" value="Genomic_DNA"/>
</dbReference>
<accession>A0A2S4KWH0</accession>
<evidence type="ECO:0000259" key="12">
    <source>
        <dbReference type="PROSITE" id="PS50011"/>
    </source>
</evidence>
<comment type="catalytic activity">
    <reaction evidence="11">
        <text>L-seryl-[protein] + ATP = O-phospho-L-seryl-[protein] + ADP + H(+)</text>
        <dbReference type="Rhea" id="RHEA:17989"/>
        <dbReference type="Rhea" id="RHEA-COMP:9863"/>
        <dbReference type="Rhea" id="RHEA-COMP:11604"/>
        <dbReference type="ChEBI" id="CHEBI:15378"/>
        <dbReference type="ChEBI" id="CHEBI:29999"/>
        <dbReference type="ChEBI" id="CHEBI:30616"/>
        <dbReference type="ChEBI" id="CHEBI:83421"/>
        <dbReference type="ChEBI" id="CHEBI:456216"/>
        <dbReference type="EC" id="2.7.11.1"/>
    </reaction>
</comment>
<evidence type="ECO:0000256" key="8">
    <source>
        <dbReference type="ARBA" id="ARBA00030980"/>
    </source>
</evidence>
<dbReference type="EC" id="2.7.11.1" evidence="3"/>
<dbReference type="Gene3D" id="1.10.510.10">
    <property type="entry name" value="Transferase(Phosphotransferase) domain 1"/>
    <property type="match status" value="1"/>
</dbReference>
<evidence type="ECO:0000313" key="13">
    <source>
        <dbReference type="EMBL" id="POR34532.1"/>
    </source>
</evidence>
<dbReference type="SUPFAM" id="SSF56112">
    <property type="entry name" value="Protein kinase-like (PK-like)"/>
    <property type="match status" value="1"/>
</dbReference>
<dbReference type="GO" id="GO:0005524">
    <property type="term" value="F:ATP binding"/>
    <property type="evidence" value="ECO:0007669"/>
    <property type="project" value="UniProtKB-KW"/>
</dbReference>
<dbReference type="InterPro" id="IPR000719">
    <property type="entry name" value="Prot_kinase_dom"/>
</dbReference>
<dbReference type="InterPro" id="IPR008266">
    <property type="entry name" value="Tyr_kinase_AS"/>
</dbReference>
<sequence length="186" mass="20644">MSQDSNCIAIERQIYERFARRGGHNGVLSNHGVVEDGIRLQHAVNHDLKSFLGKEQGEALGFVHEARVMHGDVTSANIFLDDDLNPELADSAGSSLDGSPLHVESAASYQYPGKRCQSADIFAFGSLAYEMMTGHEPYQGLRRRKSTAILRSEFPDTEPLGSRACHQKMLARGVRWMRCCTPRPAR</sequence>
<dbReference type="InterPro" id="IPR011009">
    <property type="entry name" value="Kinase-like_dom_sf"/>
</dbReference>
<dbReference type="Proteomes" id="UP000237481">
    <property type="component" value="Unassembled WGS sequence"/>
</dbReference>
<dbReference type="Pfam" id="PF00069">
    <property type="entry name" value="Pkinase"/>
    <property type="match status" value="1"/>
</dbReference>
<keyword evidence="7" id="KW-0067">ATP-binding</keyword>
<evidence type="ECO:0000256" key="7">
    <source>
        <dbReference type="ARBA" id="ARBA00022840"/>
    </source>
</evidence>
<keyword evidence="6" id="KW-0547">Nucleotide-binding</keyword>
<dbReference type="PANTHER" id="PTHR27001">
    <property type="entry name" value="OS01G0253100 PROTEIN"/>
    <property type="match status" value="1"/>
</dbReference>